<sequence length="98" mass="10214">MTLLRTAVLAGAALATGLMAGLFFAYSCSVMPGLAATDDRSFVGTMQWINRRILNGWFLAAFLGAVLLLVLAVALHLTVGELVRRGHGAAGEGEPGRA</sequence>
<evidence type="ECO:0008006" key="4">
    <source>
        <dbReference type="Google" id="ProtNLM"/>
    </source>
</evidence>
<dbReference type="PROSITE" id="PS51257">
    <property type="entry name" value="PROKAR_LIPOPROTEIN"/>
    <property type="match status" value="1"/>
</dbReference>
<protein>
    <recommendedName>
        <fullName evidence="4">DUF1772 domain-containing protein</fullName>
    </recommendedName>
</protein>
<reference evidence="3" key="1">
    <citation type="submission" date="2016-06" db="EMBL/GenBank/DDBJ databases">
        <authorList>
            <person name="Varghese N."/>
            <person name="Submissions Spin"/>
        </authorList>
    </citation>
    <scope>NUCLEOTIDE SEQUENCE [LARGE SCALE GENOMIC DNA]</scope>
    <source>
        <strain evidence="3">DSM 43819</strain>
    </source>
</reference>
<dbReference type="RefSeq" id="WP_197699060.1">
    <property type="nucleotide sequence ID" value="NZ_LT607754.1"/>
</dbReference>
<gene>
    <name evidence="2" type="ORF">GA0070613_1626</name>
</gene>
<dbReference type="Proteomes" id="UP000198221">
    <property type="component" value="Chromosome I"/>
</dbReference>
<evidence type="ECO:0000313" key="3">
    <source>
        <dbReference type="Proteomes" id="UP000198221"/>
    </source>
</evidence>
<organism evidence="2 3">
    <name type="scientific">Micromonospora inositola</name>
    <dbReference type="NCBI Taxonomy" id="47865"/>
    <lineage>
        <taxon>Bacteria</taxon>
        <taxon>Bacillati</taxon>
        <taxon>Actinomycetota</taxon>
        <taxon>Actinomycetes</taxon>
        <taxon>Micromonosporales</taxon>
        <taxon>Micromonosporaceae</taxon>
        <taxon>Micromonospora</taxon>
    </lineage>
</organism>
<name>A0A1C5HPK3_9ACTN</name>
<accession>A0A1C5HPK3</accession>
<evidence type="ECO:0000313" key="2">
    <source>
        <dbReference type="EMBL" id="SCG47888.1"/>
    </source>
</evidence>
<keyword evidence="1" id="KW-0472">Membrane</keyword>
<dbReference type="EMBL" id="LT607754">
    <property type="protein sequence ID" value="SCG47888.1"/>
    <property type="molecule type" value="Genomic_DNA"/>
</dbReference>
<keyword evidence="1" id="KW-1133">Transmembrane helix</keyword>
<feature type="transmembrane region" description="Helical" evidence="1">
    <location>
        <begin position="56"/>
        <end position="77"/>
    </location>
</feature>
<dbReference type="AlphaFoldDB" id="A0A1C5HPK3"/>
<proteinExistence type="predicted"/>
<evidence type="ECO:0000256" key="1">
    <source>
        <dbReference type="SAM" id="Phobius"/>
    </source>
</evidence>
<keyword evidence="1" id="KW-0812">Transmembrane</keyword>
<keyword evidence="3" id="KW-1185">Reference proteome</keyword>